<accession>A0A7C4I630</accession>
<protein>
    <submittedName>
        <fullName evidence="6">ATP-binding cassette domain-containing protein</fullName>
    </submittedName>
</protein>
<gene>
    <name evidence="7" type="ORF">ENM30_05250</name>
    <name evidence="6" type="ORF">ENT82_06910</name>
    <name evidence="5" type="ORF">ENU43_05090</name>
</gene>
<dbReference type="GO" id="GO:0005524">
    <property type="term" value="F:ATP binding"/>
    <property type="evidence" value="ECO:0007669"/>
    <property type="project" value="UniProtKB-KW"/>
</dbReference>
<feature type="domain" description="ABC transporter" evidence="4">
    <location>
        <begin position="4"/>
        <end position="232"/>
    </location>
</feature>
<dbReference type="InterPro" id="IPR032823">
    <property type="entry name" value="BCA_ABC_TP_C"/>
</dbReference>
<dbReference type="PANTHER" id="PTHR45772">
    <property type="entry name" value="CONSERVED COMPONENT OF ABC TRANSPORTER FOR NATURAL AMINO ACIDS-RELATED"/>
    <property type="match status" value="1"/>
</dbReference>
<dbReference type="GO" id="GO:0005886">
    <property type="term" value="C:plasma membrane"/>
    <property type="evidence" value="ECO:0007669"/>
    <property type="project" value="TreeGrafter"/>
</dbReference>
<dbReference type="Pfam" id="PF00005">
    <property type="entry name" value="ABC_tran"/>
    <property type="match status" value="1"/>
</dbReference>
<comment type="caution">
    <text evidence="6">The sequence shown here is derived from an EMBL/GenBank/DDBJ whole genome shotgun (WGS) entry which is preliminary data.</text>
</comment>
<dbReference type="EMBL" id="DTCM01000065">
    <property type="protein sequence ID" value="HGL41019.1"/>
    <property type="molecule type" value="Genomic_DNA"/>
</dbReference>
<evidence type="ECO:0000256" key="3">
    <source>
        <dbReference type="ARBA" id="ARBA00022840"/>
    </source>
</evidence>
<keyword evidence="2" id="KW-0547">Nucleotide-binding</keyword>
<evidence type="ECO:0000313" key="6">
    <source>
        <dbReference type="EMBL" id="HGN90834.1"/>
    </source>
</evidence>
<organism evidence="6">
    <name type="scientific">Caldiarchaeum subterraneum</name>
    <dbReference type="NCBI Taxonomy" id="311458"/>
    <lineage>
        <taxon>Archaea</taxon>
        <taxon>Nitrososphaerota</taxon>
        <taxon>Candidatus Caldarchaeales</taxon>
        <taxon>Candidatus Caldarchaeaceae</taxon>
        <taxon>Candidatus Caldarchaeum</taxon>
    </lineage>
</organism>
<proteinExistence type="predicted"/>
<dbReference type="InterPro" id="IPR051120">
    <property type="entry name" value="ABC_AA/LPS_Transport"/>
</dbReference>
<name>A0A7C4I630_CALS0</name>
<dbReference type="Pfam" id="PF12399">
    <property type="entry name" value="BCA_ABC_TP_C"/>
    <property type="match status" value="1"/>
</dbReference>
<dbReference type="InterPro" id="IPR003439">
    <property type="entry name" value="ABC_transporter-like_ATP-bd"/>
</dbReference>
<evidence type="ECO:0000313" key="5">
    <source>
        <dbReference type="EMBL" id="HGL41019.1"/>
    </source>
</evidence>
<sequence length="239" mass="26166">MALLLAENLSKKFDRLTVLNEINLQIGEGDVLGVIGPNGAGKTTLINVLTGVIPVDKGRVLFRKIDITNMKAFERFRLGIGRTFQDVRPFLSLSVKENVAVAAKMRGADPSAVSETLQFFALEKLADTKLSECNLFIRKKVELAKAIVGKTYLVFLDEPFAGLAEQEIYELIDIIKNLNKNGLTFVVVEHVVTALVKLAKKILVIHLGAKLAEGSPSEIVSNQDVLKVYLGEQIEFAGS</sequence>
<dbReference type="InterPro" id="IPR027417">
    <property type="entry name" value="P-loop_NTPase"/>
</dbReference>
<dbReference type="SMART" id="SM00382">
    <property type="entry name" value="AAA"/>
    <property type="match status" value="1"/>
</dbReference>
<evidence type="ECO:0000256" key="2">
    <source>
        <dbReference type="ARBA" id="ARBA00022741"/>
    </source>
</evidence>
<evidence type="ECO:0000256" key="1">
    <source>
        <dbReference type="ARBA" id="ARBA00022448"/>
    </source>
</evidence>
<keyword evidence="3 6" id="KW-0067">ATP-binding</keyword>
<dbReference type="SUPFAM" id="SSF52540">
    <property type="entry name" value="P-loop containing nucleoside triphosphate hydrolases"/>
    <property type="match status" value="1"/>
</dbReference>
<dbReference type="GO" id="GO:0016887">
    <property type="term" value="F:ATP hydrolysis activity"/>
    <property type="evidence" value="ECO:0007669"/>
    <property type="project" value="InterPro"/>
</dbReference>
<dbReference type="EMBL" id="DTAD01000075">
    <property type="protein sequence ID" value="HGN90834.1"/>
    <property type="molecule type" value="Genomic_DNA"/>
</dbReference>
<reference evidence="6" key="1">
    <citation type="journal article" date="2020" name="mSystems">
        <title>Genome- and Community-Level Interaction Insights into Carbon Utilization and Element Cycling Functions of Hydrothermarchaeota in Hydrothermal Sediment.</title>
        <authorList>
            <person name="Zhou Z."/>
            <person name="Liu Y."/>
            <person name="Xu W."/>
            <person name="Pan J."/>
            <person name="Luo Z.H."/>
            <person name="Li M."/>
        </authorList>
    </citation>
    <scope>NUCLEOTIDE SEQUENCE [LARGE SCALE GENOMIC DNA]</scope>
    <source>
        <strain evidence="7">SpSt-1073</strain>
        <strain evidence="6">SpSt-613</strain>
        <strain evidence="5">SpSt-669</strain>
    </source>
</reference>
<dbReference type="PROSITE" id="PS50893">
    <property type="entry name" value="ABC_TRANSPORTER_2"/>
    <property type="match status" value="1"/>
</dbReference>
<dbReference type="InterPro" id="IPR003593">
    <property type="entry name" value="AAA+_ATPase"/>
</dbReference>
<dbReference type="EMBL" id="DRXG01000113">
    <property type="protein sequence ID" value="HHN52700.1"/>
    <property type="molecule type" value="Genomic_DNA"/>
</dbReference>
<dbReference type="AlphaFoldDB" id="A0A7C4I630"/>
<dbReference type="Gene3D" id="3.40.50.300">
    <property type="entry name" value="P-loop containing nucleotide triphosphate hydrolases"/>
    <property type="match status" value="1"/>
</dbReference>
<evidence type="ECO:0000259" key="4">
    <source>
        <dbReference type="PROSITE" id="PS50893"/>
    </source>
</evidence>
<evidence type="ECO:0000313" key="7">
    <source>
        <dbReference type="EMBL" id="HHN52700.1"/>
    </source>
</evidence>
<keyword evidence="1" id="KW-0813">Transport</keyword>